<organism evidence="1 2">
    <name type="scientific">Pseudogracilibacillus auburnensis</name>
    <dbReference type="NCBI Taxonomy" id="1494959"/>
    <lineage>
        <taxon>Bacteria</taxon>
        <taxon>Bacillati</taxon>
        <taxon>Bacillota</taxon>
        <taxon>Bacilli</taxon>
        <taxon>Bacillales</taxon>
        <taxon>Bacillaceae</taxon>
        <taxon>Pseudogracilibacillus</taxon>
    </lineage>
</organism>
<dbReference type="GO" id="GO:0009234">
    <property type="term" value="P:menaquinone biosynthetic process"/>
    <property type="evidence" value="ECO:0007669"/>
    <property type="project" value="InterPro"/>
</dbReference>
<dbReference type="EMBL" id="QJJQ01000003">
    <property type="protein sequence ID" value="PXW88741.1"/>
    <property type="molecule type" value="Genomic_DNA"/>
</dbReference>
<name>A0A2V3W6T9_9BACI</name>
<reference evidence="1 2" key="1">
    <citation type="submission" date="2018-05" db="EMBL/GenBank/DDBJ databases">
        <title>Genomic Encyclopedia of Type Strains, Phase IV (KMG-IV): sequencing the most valuable type-strain genomes for metagenomic binning, comparative biology and taxonomic classification.</title>
        <authorList>
            <person name="Goeker M."/>
        </authorList>
    </citation>
    <scope>NUCLEOTIDE SEQUENCE [LARGE SCALE GENOMIC DNA]</scope>
    <source>
        <strain evidence="1 2">DSM 28556</strain>
    </source>
</reference>
<dbReference type="InterPro" id="IPR009920">
    <property type="entry name" value="HEPPP_synth_su1"/>
</dbReference>
<dbReference type="AlphaFoldDB" id="A0A2V3W6T9"/>
<evidence type="ECO:0000313" key="1">
    <source>
        <dbReference type="EMBL" id="PXW88741.1"/>
    </source>
</evidence>
<dbReference type="Gene3D" id="1.20.120.1450">
    <property type="match status" value="1"/>
</dbReference>
<sequence>MRNLSMESTELKFLIENKIRHSYVEKYINKPFIDQEKIFILHYFYQDLQMSATKKQQYITTIMLVQIALDTHELIPSKDTDEMTETEKQLSVLAGDYYSGLYYYLLSELEDIDMIQILATAIKQINEYKMKLYNENIQSIDELFTTIQQIESLLFTQVARFIKVEDTIISITKEWLMINRLYQEKENIQNQQFSYIDHFVQEQISDTDKLTTIHIVDEEIHSRKQKLDELLVHLPYHFIVLKNTIRDKVKLAYNTSVAEEG</sequence>
<dbReference type="Proteomes" id="UP000247978">
    <property type="component" value="Unassembled WGS sequence"/>
</dbReference>
<evidence type="ECO:0000313" key="2">
    <source>
        <dbReference type="Proteomes" id="UP000247978"/>
    </source>
</evidence>
<keyword evidence="2" id="KW-1185">Reference proteome</keyword>
<proteinExistence type="predicted"/>
<dbReference type="Pfam" id="PF07307">
    <property type="entry name" value="HEPPP_synt_1"/>
    <property type="match status" value="1"/>
</dbReference>
<protein>
    <submittedName>
        <fullName evidence="1">Heptaprenyl diphosphate synthase</fullName>
    </submittedName>
</protein>
<comment type="caution">
    <text evidence="1">The sequence shown here is derived from an EMBL/GenBank/DDBJ whole genome shotgun (WGS) entry which is preliminary data.</text>
</comment>
<dbReference type="OrthoDB" id="2417886at2"/>
<dbReference type="RefSeq" id="WP_110394568.1">
    <property type="nucleotide sequence ID" value="NZ_QJJQ01000003.1"/>
</dbReference>
<gene>
    <name evidence="1" type="ORF">DFR56_103247</name>
</gene>
<accession>A0A2V3W6T9</accession>